<dbReference type="Pfam" id="PF12776">
    <property type="entry name" value="Myb_DNA-bind_3"/>
    <property type="match status" value="1"/>
</dbReference>
<dbReference type="AlphaFoldDB" id="A0AAV6WBA0"/>
<organism evidence="2 3">
    <name type="scientific">Buddleja alternifolia</name>
    <dbReference type="NCBI Taxonomy" id="168488"/>
    <lineage>
        <taxon>Eukaryota</taxon>
        <taxon>Viridiplantae</taxon>
        <taxon>Streptophyta</taxon>
        <taxon>Embryophyta</taxon>
        <taxon>Tracheophyta</taxon>
        <taxon>Spermatophyta</taxon>
        <taxon>Magnoliopsida</taxon>
        <taxon>eudicotyledons</taxon>
        <taxon>Gunneridae</taxon>
        <taxon>Pentapetalae</taxon>
        <taxon>asterids</taxon>
        <taxon>lamiids</taxon>
        <taxon>Lamiales</taxon>
        <taxon>Scrophulariaceae</taxon>
        <taxon>Buddlejeae</taxon>
        <taxon>Buddleja</taxon>
    </lineage>
</organism>
<proteinExistence type="predicted"/>
<evidence type="ECO:0000259" key="1">
    <source>
        <dbReference type="Pfam" id="PF12776"/>
    </source>
</evidence>
<feature type="domain" description="Myb/SANT-like" evidence="1">
    <location>
        <begin position="24"/>
        <end position="118"/>
    </location>
</feature>
<sequence>MDSSSSQISKAKGPMKTCDQLRRSWTRPKDKVLLASLKDIVASGWESNNGFCTRYLCELEQAMIKSFMGTNLCAQPYINSKIHTWKKQYGSLFVMMDKSGVGWNETTGMLETTDEAWEMVVREVESSCLVTYDYIIFEVSTIPIRVKNIVRYFL</sequence>
<reference evidence="2" key="1">
    <citation type="submission" date="2019-10" db="EMBL/GenBank/DDBJ databases">
        <authorList>
            <person name="Zhang R."/>
            <person name="Pan Y."/>
            <person name="Wang J."/>
            <person name="Ma R."/>
            <person name="Yu S."/>
        </authorList>
    </citation>
    <scope>NUCLEOTIDE SEQUENCE</scope>
    <source>
        <strain evidence="2">LA-IB0</strain>
        <tissue evidence="2">Leaf</tissue>
    </source>
</reference>
<comment type="caution">
    <text evidence="2">The sequence shown here is derived from an EMBL/GenBank/DDBJ whole genome shotgun (WGS) entry which is preliminary data.</text>
</comment>
<keyword evidence="3" id="KW-1185">Reference proteome</keyword>
<evidence type="ECO:0000313" key="2">
    <source>
        <dbReference type="EMBL" id="KAG8367428.1"/>
    </source>
</evidence>
<accession>A0AAV6WBA0</accession>
<gene>
    <name evidence="2" type="ORF">BUALT_Bualt16G0070800</name>
</gene>
<protein>
    <recommendedName>
        <fullName evidence="1">Myb/SANT-like domain-containing protein</fullName>
    </recommendedName>
</protein>
<dbReference type="InterPro" id="IPR024752">
    <property type="entry name" value="Myb/SANT-like_dom"/>
</dbReference>
<name>A0AAV6WBA0_9LAMI</name>
<dbReference type="Proteomes" id="UP000826271">
    <property type="component" value="Unassembled WGS sequence"/>
</dbReference>
<dbReference type="PANTHER" id="PTHR48464:SF1">
    <property type="entry name" value="MYB_SANT-LIKE DOMAIN-CONTAINING PROTEIN"/>
    <property type="match status" value="1"/>
</dbReference>
<evidence type="ECO:0000313" key="3">
    <source>
        <dbReference type="Proteomes" id="UP000826271"/>
    </source>
</evidence>
<dbReference type="PANTHER" id="PTHR48464">
    <property type="match status" value="1"/>
</dbReference>
<dbReference type="EMBL" id="WHWC01000016">
    <property type="protein sequence ID" value="KAG8367428.1"/>
    <property type="molecule type" value="Genomic_DNA"/>
</dbReference>